<protein>
    <recommendedName>
        <fullName evidence="14">Caspase-3</fullName>
    </recommendedName>
</protein>
<dbReference type="InterPro" id="IPR002138">
    <property type="entry name" value="Pept_C14_p10"/>
</dbReference>
<feature type="region of interest" description="Disordered" evidence="9">
    <location>
        <begin position="1"/>
        <end position="63"/>
    </location>
</feature>
<comment type="similarity">
    <text evidence="1 8">Belongs to the peptidase C14A family.</text>
</comment>
<evidence type="ECO:0000259" key="11">
    <source>
        <dbReference type="PROSITE" id="PS50208"/>
    </source>
</evidence>
<organism evidence="12 13">
    <name type="scientific">Strongylocentrotus purpuratus</name>
    <name type="common">Purple sea urchin</name>
    <dbReference type="NCBI Taxonomy" id="7668"/>
    <lineage>
        <taxon>Eukaryota</taxon>
        <taxon>Metazoa</taxon>
        <taxon>Echinodermata</taxon>
        <taxon>Eleutherozoa</taxon>
        <taxon>Echinozoa</taxon>
        <taxon>Echinoidea</taxon>
        <taxon>Euechinoidea</taxon>
        <taxon>Echinacea</taxon>
        <taxon>Camarodonta</taxon>
        <taxon>Echinidea</taxon>
        <taxon>Strongylocentrotidae</taxon>
        <taxon>Strongylocentrotus</taxon>
    </lineage>
</organism>
<proteinExistence type="inferred from homology"/>
<dbReference type="PANTHER" id="PTHR10454:SF232">
    <property type="entry name" value="AT03047P-RELATED"/>
    <property type="match status" value="1"/>
</dbReference>
<dbReference type="SMART" id="SM00115">
    <property type="entry name" value="CASc"/>
    <property type="match status" value="1"/>
</dbReference>
<reference evidence="13" key="1">
    <citation type="submission" date="2015-02" db="EMBL/GenBank/DDBJ databases">
        <title>Genome sequencing for Strongylocentrotus purpuratus.</title>
        <authorList>
            <person name="Murali S."/>
            <person name="Liu Y."/>
            <person name="Vee V."/>
            <person name="English A."/>
            <person name="Wang M."/>
            <person name="Skinner E."/>
            <person name="Han Y."/>
            <person name="Muzny D.M."/>
            <person name="Worley K.C."/>
            <person name="Gibbs R.A."/>
        </authorList>
    </citation>
    <scope>NUCLEOTIDE SEQUENCE</scope>
</reference>
<keyword evidence="3" id="KW-0053">Apoptosis</keyword>
<evidence type="ECO:0000256" key="4">
    <source>
        <dbReference type="ARBA" id="ARBA00022801"/>
    </source>
</evidence>
<dbReference type="PRINTS" id="PR00376">
    <property type="entry name" value="IL1BCENZYME"/>
</dbReference>
<feature type="active site" evidence="7">
    <location>
        <position position="314"/>
    </location>
</feature>
<dbReference type="PROSITE" id="PS50207">
    <property type="entry name" value="CASPASE_P10"/>
    <property type="match status" value="1"/>
</dbReference>
<dbReference type="SUPFAM" id="SSF52129">
    <property type="entry name" value="Caspase-like"/>
    <property type="match status" value="1"/>
</dbReference>
<dbReference type="GeneID" id="580916"/>
<dbReference type="RefSeq" id="XP_030828538.1">
    <property type="nucleotide sequence ID" value="XM_030972678.1"/>
</dbReference>
<dbReference type="PANTHER" id="PTHR10454">
    <property type="entry name" value="CASPASE"/>
    <property type="match status" value="1"/>
</dbReference>
<dbReference type="Pfam" id="PF00656">
    <property type="entry name" value="Peptidase_C14"/>
    <property type="match status" value="1"/>
</dbReference>
<dbReference type="OMA" id="CEEEDWK"/>
<feature type="domain" description="Caspase family p20" evidence="11">
    <location>
        <begin position="194"/>
        <end position="318"/>
    </location>
</feature>
<dbReference type="InterPro" id="IPR029030">
    <property type="entry name" value="Caspase-like_dom_sf"/>
</dbReference>
<evidence type="ECO:0000256" key="3">
    <source>
        <dbReference type="ARBA" id="ARBA00022703"/>
    </source>
</evidence>
<dbReference type="GO" id="GO:0006508">
    <property type="term" value="P:proteolysis"/>
    <property type="evidence" value="ECO:0007669"/>
    <property type="project" value="UniProtKB-KW"/>
</dbReference>
<evidence type="ECO:0008006" key="14">
    <source>
        <dbReference type="Google" id="ProtNLM"/>
    </source>
</evidence>
<dbReference type="InterPro" id="IPR033139">
    <property type="entry name" value="Caspase_cys_AS"/>
</dbReference>
<evidence type="ECO:0000313" key="13">
    <source>
        <dbReference type="Proteomes" id="UP000007110"/>
    </source>
</evidence>
<evidence type="ECO:0000256" key="6">
    <source>
        <dbReference type="ARBA" id="ARBA00023145"/>
    </source>
</evidence>
<evidence type="ECO:0000313" key="12">
    <source>
        <dbReference type="EnsemblMetazoa" id="XP_030828538"/>
    </source>
</evidence>
<dbReference type="KEGG" id="spu:580916"/>
<dbReference type="Proteomes" id="UP000007110">
    <property type="component" value="Unassembled WGS sequence"/>
</dbReference>
<dbReference type="GO" id="GO:0004197">
    <property type="term" value="F:cysteine-type endopeptidase activity"/>
    <property type="evidence" value="ECO:0000318"/>
    <property type="project" value="GO_Central"/>
</dbReference>
<keyword evidence="4" id="KW-0378">Hydrolase</keyword>
<dbReference type="AlphaFoldDB" id="A0A7M7SST1"/>
<dbReference type="InterPro" id="IPR001309">
    <property type="entry name" value="Pept_C14_p20"/>
</dbReference>
<keyword evidence="5" id="KW-0788">Thiol protease</keyword>
<name>A0A7M7SST1_STRPU</name>
<dbReference type="GO" id="GO:0005737">
    <property type="term" value="C:cytoplasm"/>
    <property type="evidence" value="ECO:0000318"/>
    <property type="project" value="GO_Central"/>
</dbReference>
<evidence type="ECO:0000256" key="9">
    <source>
        <dbReference type="SAM" id="MobiDB-lite"/>
    </source>
</evidence>
<accession>A0A7M7SST1</accession>
<reference evidence="12" key="2">
    <citation type="submission" date="2021-01" db="UniProtKB">
        <authorList>
            <consortium name="EnsemblMetazoa"/>
        </authorList>
    </citation>
    <scope>IDENTIFICATION</scope>
</reference>
<dbReference type="PROSITE" id="PS01122">
    <property type="entry name" value="CASPASE_CYS"/>
    <property type="match status" value="1"/>
</dbReference>
<evidence type="ECO:0000259" key="10">
    <source>
        <dbReference type="PROSITE" id="PS50207"/>
    </source>
</evidence>
<evidence type="ECO:0000256" key="8">
    <source>
        <dbReference type="RuleBase" id="RU003971"/>
    </source>
</evidence>
<dbReference type="InterPro" id="IPR015917">
    <property type="entry name" value="Pept_C14A"/>
</dbReference>
<evidence type="ECO:0000256" key="1">
    <source>
        <dbReference type="ARBA" id="ARBA00010134"/>
    </source>
</evidence>
<sequence length="438" mass="49017">MGSKLSSNHHLVEEQCEEEDWKLRSKSSSMSSAMEESKASNVCDNDSVDGHSTSMSRTSAGLSHDFGEDYAGVRELGEEEPAFDINENFDFDSDRITVDSDMMTMDSICDGFDVVEIGDHRDVGIGKRQRPSRAAILAGDKASDKHSSPDRTRSAMVTDSNIPNGDISHSLQQLQKLNIKSTVQPVVYKMDYPCRGKAVIVNQTRFDPMTGMSNREGTDPDIEGLDRVFSNLGFRTEAHSDLTIAEFRKLLKELSLEDFSNDDCLLFIAMSHGEEGVLYCRDGTVAVDELVCRLKGIMCPTLVGKPKLFFIQACRGTQMDHGVRVPAGEGDDEPDAALGQKMFYTIPVEADFLMAFSSTPGYYSWRSIREGSWFIQAIITIFEKYGTCMDVNQMMTRVNRAVAYRYESISGDERYNGRKQMPCFVSTLTKELYFIPKK</sequence>
<feature type="active site" evidence="7">
    <location>
        <position position="272"/>
    </location>
</feature>
<evidence type="ECO:0000256" key="2">
    <source>
        <dbReference type="ARBA" id="ARBA00022670"/>
    </source>
</evidence>
<keyword evidence="2" id="KW-0645">Protease</keyword>
<dbReference type="GO" id="GO:0006915">
    <property type="term" value="P:apoptotic process"/>
    <property type="evidence" value="ECO:0000318"/>
    <property type="project" value="GO_Central"/>
</dbReference>
<dbReference type="InterPro" id="IPR002398">
    <property type="entry name" value="Pept_C14"/>
</dbReference>
<keyword evidence="6" id="KW-0865">Zymogen</keyword>
<feature type="compositionally biased region" description="Polar residues" evidence="9">
    <location>
        <begin position="155"/>
        <end position="164"/>
    </location>
</feature>
<dbReference type="PROSITE" id="PS50208">
    <property type="entry name" value="CASPASE_P20"/>
    <property type="match status" value="1"/>
</dbReference>
<dbReference type="CDD" id="cd00032">
    <property type="entry name" value="CASc"/>
    <property type="match status" value="1"/>
</dbReference>
<dbReference type="OrthoDB" id="6116485at2759"/>
<dbReference type="FunFam" id="3.40.50.1460:FF:000001">
    <property type="entry name" value="Caspase-3 preproprotein"/>
    <property type="match status" value="1"/>
</dbReference>
<evidence type="ECO:0000256" key="5">
    <source>
        <dbReference type="ARBA" id="ARBA00022807"/>
    </source>
</evidence>
<dbReference type="InParanoid" id="A0A7M7SST1"/>
<keyword evidence="13" id="KW-1185">Reference proteome</keyword>
<feature type="compositionally biased region" description="Basic and acidic residues" evidence="9">
    <location>
        <begin position="141"/>
        <end position="153"/>
    </location>
</feature>
<dbReference type="EnsemblMetazoa" id="XM_030972678">
    <property type="protein sequence ID" value="XP_030828538"/>
    <property type="gene ID" value="LOC580916"/>
</dbReference>
<feature type="region of interest" description="Disordered" evidence="9">
    <location>
        <begin position="138"/>
        <end position="164"/>
    </location>
</feature>
<feature type="domain" description="Caspase family p10" evidence="10">
    <location>
        <begin position="342"/>
        <end position="436"/>
    </location>
</feature>
<dbReference type="InterPro" id="IPR011600">
    <property type="entry name" value="Pept_C14_caspase"/>
</dbReference>
<dbReference type="Gene3D" id="3.40.50.1460">
    <property type="match status" value="1"/>
</dbReference>
<evidence type="ECO:0000256" key="7">
    <source>
        <dbReference type="PIRSR" id="PIRSR038001-1"/>
    </source>
</evidence>
<dbReference type="GO" id="GO:0043525">
    <property type="term" value="P:positive regulation of neuron apoptotic process"/>
    <property type="evidence" value="ECO:0000318"/>
    <property type="project" value="GO_Central"/>
</dbReference>
<feature type="compositionally biased region" description="Polar residues" evidence="9">
    <location>
        <begin position="50"/>
        <end position="61"/>
    </location>
</feature>